<dbReference type="Proteomes" id="UP000789702">
    <property type="component" value="Unassembled WGS sequence"/>
</dbReference>
<accession>A0ACA9QBS5</accession>
<evidence type="ECO:0000313" key="1">
    <source>
        <dbReference type="EMBL" id="CAG8744676.1"/>
    </source>
</evidence>
<organism evidence="1 2">
    <name type="scientific">Dentiscutata heterogama</name>
    <dbReference type="NCBI Taxonomy" id="1316150"/>
    <lineage>
        <taxon>Eukaryota</taxon>
        <taxon>Fungi</taxon>
        <taxon>Fungi incertae sedis</taxon>
        <taxon>Mucoromycota</taxon>
        <taxon>Glomeromycotina</taxon>
        <taxon>Glomeromycetes</taxon>
        <taxon>Diversisporales</taxon>
        <taxon>Gigasporaceae</taxon>
        <taxon>Dentiscutata</taxon>
    </lineage>
</organism>
<comment type="caution">
    <text evidence="1">The sequence shown here is derived from an EMBL/GenBank/DDBJ whole genome shotgun (WGS) entry which is preliminary data.</text>
</comment>
<evidence type="ECO:0000313" key="2">
    <source>
        <dbReference type="Proteomes" id="UP000789702"/>
    </source>
</evidence>
<feature type="non-terminal residue" evidence="1">
    <location>
        <position position="1"/>
    </location>
</feature>
<name>A0ACA9QBS5_9GLOM</name>
<protein>
    <submittedName>
        <fullName evidence="1">14632_t:CDS:1</fullName>
    </submittedName>
</protein>
<gene>
    <name evidence="1" type="ORF">DHETER_LOCUS14269</name>
</gene>
<reference evidence="1" key="1">
    <citation type="submission" date="2021-06" db="EMBL/GenBank/DDBJ databases">
        <authorList>
            <person name="Kallberg Y."/>
            <person name="Tangrot J."/>
            <person name="Rosling A."/>
        </authorList>
    </citation>
    <scope>NUCLEOTIDE SEQUENCE</scope>
    <source>
        <strain evidence="1">IL203A</strain>
    </source>
</reference>
<proteinExistence type="predicted"/>
<dbReference type="EMBL" id="CAJVPU010042918">
    <property type="protein sequence ID" value="CAG8744676.1"/>
    <property type="molecule type" value="Genomic_DNA"/>
</dbReference>
<sequence length="88" mass="10386">LREHIMDIEKDKWLGYKKPYISKTLNEVLLLPEEQPSLKHVEGTVKDLPTLRQIEKVIEELPILKQIETDIKDLKDLKKLIEDLTINK</sequence>
<keyword evidence="2" id="KW-1185">Reference proteome</keyword>